<keyword evidence="2" id="KW-1185">Reference proteome</keyword>
<dbReference type="Proteomes" id="UP000182486">
    <property type="component" value="Unassembled WGS sequence"/>
</dbReference>
<proteinExistence type="predicted"/>
<gene>
    <name evidence="1" type="ORF">BG844_23185</name>
</gene>
<dbReference type="RefSeq" id="WP_071807453.1">
    <property type="nucleotide sequence ID" value="NZ_MEIA01000253.1"/>
</dbReference>
<evidence type="ECO:0008006" key="3">
    <source>
        <dbReference type="Google" id="ProtNLM"/>
    </source>
</evidence>
<comment type="caution">
    <text evidence="1">The sequence shown here is derived from an EMBL/GenBank/DDBJ whole genome shotgun (WGS) entry which is preliminary data.</text>
</comment>
<organism evidence="1 2">
    <name type="scientific">Couchioplanes caeruleus subsp. caeruleus</name>
    <dbReference type="NCBI Taxonomy" id="56427"/>
    <lineage>
        <taxon>Bacteria</taxon>
        <taxon>Bacillati</taxon>
        <taxon>Actinomycetota</taxon>
        <taxon>Actinomycetes</taxon>
        <taxon>Micromonosporales</taxon>
        <taxon>Micromonosporaceae</taxon>
        <taxon>Couchioplanes</taxon>
    </lineage>
</organism>
<name>A0A1K0G3V5_9ACTN</name>
<evidence type="ECO:0000313" key="1">
    <source>
        <dbReference type="EMBL" id="OJF11978.1"/>
    </source>
</evidence>
<protein>
    <recommendedName>
        <fullName evidence="3">Transposase</fullName>
    </recommendedName>
</protein>
<accession>A0A1K0G3V5</accession>
<evidence type="ECO:0000313" key="2">
    <source>
        <dbReference type="Proteomes" id="UP000182486"/>
    </source>
</evidence>
<reference evidence="1 2" key="1">
    <citation type="submission" date="2016-09" db="EMBL/GenBank/DDBJ databases">
        <title>Couchioplanes caeruleus draft genome sequence.</title>
        <authorList>
            <person name="Sheehan J."/>
            <person name="Caffrey P."/>
        </authorList>
    </citation>
    <scope>NUCLEOTIDE SEQUENCE [LARGE SCALE GENOMIC DNA]</scope>
    <source>
        <strain evidence="1 2">DSM 43634</strain>
    </source>
</reference>
<dbReference type="AlphaFoldDB" id="A0A1K0G3V5"/>
<sequence length="97" mass="10658">MKEAPHVAEYDGQQIVGIDLHRRRSVMVRMTETGEHFANVHIDNNPMALAAEMPGEQPQVVLEATYGWYWAVDVLTDAGADVHLAHPLGVKGSPIAE</sequence>
<dbReference type="EMBL" id="MEIA01000253">
    <property type="protein sequence ID" value="OJF11978.1"/>
    <property type="molecule type" value="Genomic_DNA"/>
</dbReference>